<proteinExistence type="inferred from homology"/>
<reference evidence="5 6" key="1">
    <citation type="submission" date="2020-03" db="EMBL/GenBank/DDBJ databases">
        <title>Draft Genome Sequence of Cudoniella acicularis.</title>
        <authorList>
            <person name="Buettner E."/>
            <person name="Kellner H."/>
        </authorList>
    </citation>
    <scope>NUCLEOTIDE SEQUENCE [LARGE SCALE GENOMIC DNA]</scope>
    <source>
        <strain evidence="5 6">DSM 108380</strain>
    </source>
</reference>
<accession>A0A8H4RBI5</accession>
<dbReference type="InterPro" id="IPR021765">
    <property type="entry name" value="UstYa-like"/>
</dbReference>
<evidence type="ECO:0000313" key="6">
    <source>
        <dbReference type="Proteomes" id="UP000566819"/>
    </source>
</evidence>
<name>A0A8H4RBI5_9HELO</name>
<organism evidence="5 6">
    <name type="scientific">Cudoniella acicularis</name>
    <dbReference type="NCBI Taxonomy" id="354080"/>
    <lineage>
        <taxon>Eukaryota</taxon>
        <taxon>Fungi</taxon>
        <taxon>Dikarya</taxon>
        <taxon>Ascomycota</taxon>
        <taxon>Pezizomycotina</taxon>
        <taxon>Leotiomycetes</taxon>
        <taxon>Helotiales</taxon>
        <taxon>Tricladiaceae</taxon>
        <taxon>Cudoniella</taxon>
    </lineage>
</organism>
<evidence type="ECO:0000256" key="2">
    <source>
        <dbReference type="ARBA" id="ARBA00023002"/>
    </source>
</evidence>
<comment type="similarity">
    <text evidence="3">Belongs to the ustYa family.</text>
</comment>
<protein>
    <submittedName>
        <fullName evidence="5">Uncharacterized protein</fullName>
    </submittedName>
</protein>
<keyword evidence="2" id="KW-0560">Oxidoreductase</keyword>
<evidence type="ECO:0000256" key="4">
    <source>
        <dbReference type="SAM" id="Phobius"/>
    </source>
</evidence>
<keyword evidence="4" id="KW-0812">Transmembrane</keyword>
<keyword evidence="6" id="KW-1185">Reference proteome</keyword>
<dbReference type="GO" id="GO:0043386">
    <property type="term" value="P:mycotoxin biosynthetic process"/>
    <property type="evidence" value="ECO:0007669"/>
    <property type="project" value="InterPro"/>
</dbReference>
<keyword evidence="4" id="KW-1133">Transmembrane helix</keyword>
<feature type="transmembrane region" description="Helical" evidence="4">
    <location>
        <begin position="43"/>
        <end position="63"/>
    </location>
</feature>
<dbReference type="EMBL" id="JAAMPI010001034">
    <property type="protein sequence ID" value="KAF4627064.1"/>
    <property type="molecule type" value="Genomic_DNA"/>
</dbReference>
<evidence type="ECO:0000256" key="1">
    <source>
        <dbReference type="ARBA" id="ARBA00004685"/>
    </source>
</evidence>
<evidence type="ECO:0000313" key="5">
    <source>
        <dbReference type="EMBL" id="KAF4627064.1"/>
    </source>
</evidence>
<evidence type="ECO:0000256" key="3">
    <source>
        <dbReference type="ARBA" id="ARBA00035112"/>
    </source>
</evidence>
<dbReference type="OrthoDB" id="3687641at2759"/>
<dbReference type="Pfam" id="PF11807">
    <property type="entry name" value="UstYa"/>
    <property type="match status" value="1"/>
</dbReference>
<dbReference type="AlphaFoldDB" id="A0A8H4RBI5"/>
<dbReference type="Proteomes" id="UP000566819">
    <property type="component" value="Unassembled WGS sequence"/>
</dbReference>
<dbReference type="PANTHER" id="PTHR33365:SF11">
    <property type="entry name" value="TAT PATHWAY SIGNAL SEQUENCE"/>
    <property type="match status" value="1"/>
</dbReference>
<comment type="pathway">
    <text evidence="1">Mycotoxin biosynthesis.</text>
</comment>
<keyword evidence="4" id="KW-0472">Membrane</keyword>
<gene>
    <name evidence="5" type="ORF">G7Y89_g11093</name>
</gene>
<dbReference type="GO" id="GO:0016491">
    <property type="term" value="F:oxidoreductase activity"/>
    <property type="evidence" value="ECO:0007669"/>
    <property type="project" value="UniProtKB-KW"/>
</dbReference>
<sequence length="240" mass="26841">MSSSSFFQKQEYHPVADEEQLANDETLQHAASPTHPDSSLKKFISIILCSLVITALCGASFFVGTSYGKYEPSIQNVDDVMSQPGSIPRPFLYNGLFSSPPSNSTDGAWLELFPPKKGFLNHLTVDKQRGSFAVFHQLHCLQSVRLGYYTALSAMNQSRQLTDEEMRLEFVGSPTHVRHCIDYIRQSLMCHADTNIEPVVQEQNSVVGFGSTHYCRNYDALKERVAALQRLEENANTDVA</sequence>
<dbReference type="PANTHER" id="PTHR33365">
    <property type="entry name" value="YALI0B05434P"/>
    <property type="match status" value="1"/>
</dbReference>
<comment type="caution">
    <text evidence="5">The sequence shown here is derived from an EMBL/GenBank/DDBJ whole genome shotgun (WGS) entry which is preliminary data.</text>
</comment>